<dbReference type="PANTHER" id="PTHR33154:SF33">
    <property type="entry name" value="TRANSCRIPTIONAL REPRESSOR SDPR"/>
    <property type="match status" value="1"/>
</dbReference>
<accession>A0A7T7MAG0</accession>
<dbReference type="InterPro" id="IPR011991">
    <property type="entry name" value="ArsR-like_HTH"/>
</dbReference>
<dbReference type="SMART" id="SM00418">
    <property type="entry name" value="HTH_ARSR"/>
    <property type="match status" value="1"/>
</dbReference>
<keyword evidence="1" id="KW-0805">Transcription regulation</keyword>
<keyword evidence="3" id="KW-0804">Transcription</keyword>
<feature type="domain" description="HTH arsR-type" evidence="4">
    <location>
        <begin position="17"/>
        <end position="111"/>
    </location>
</feature>
<dbReference type="PROSITE" id="PS50987">
    <property type="entry name" value="HTH_ARSR_2"/>
    <property type="match status" value="1"/>
</dbReference>
<gene>
    <name evidence="5" type="ORF">JG540_03205</name>
</gene>
<name>A0A7T7MAG0_9ACTO</name>
<organism evidence="5 6">
    <name type="scientific">Actinomyces weissii</name>
    <dbReference type="NCBI Taxonomy" id="675090"/>
    <lineage>
        <taxon>Bacteria</taxon>
        <taxon>Bacillati</taxon>
        <taxon>Actinomycetota</taxon>
        <taxon>Actinomycetes</taxon>
        <taxon>Actinomycetales</taxon>
        <taxon>Actinomycetaceae</taxon>
        <taxon>Actinomyces</taxon>
    </lineage>
</organism>
<proteinExistence type="predicted"/>
<dbReference type="Proteomes" id="UP000595895">
    <property type="component" value="Chromosome"/>
</dbReference>
<dbReference type="GO" id="GO:0003677">
    <property type="term" value="F:DNA binding"/>
    <property type="evidence" value="ECO:0007669"/>
    <property type="project" value="UniProtKB-KW"/>
</dbReference>
<evidence type="ECO:0000256" key="2">
    <source>
        <dbReference type="ARBA" id="ARBA00023125"/>
    </source>
</evidence>
<sequence length="124" mass="13253">MQNSHGLLPSHVDDDTAAVAQARDLARLLAVLADPSRLGILTHLRSGEHQVGELATHLGLAQSTVSQHLEVLRRTGLVSTHSHGRARVSRLEHEPFLTALLAAAQDLQQAASTTTTNHPEGGLR</sequence>
<dbReference type="CDD" id="cd00090">
    <property type="entry name" value="HTH_ARSR"/>
    <property type="match status" value="1"/>
</dbReference>
<dbReference type="InterPro" id="IPR036390">
    <property type="entry name" value="WH_DNA-bd_sf"/>
</dbReference>
<dbReference type="AlphaFoldDB" id="A0A7T7MAG0"/>
<evidence type="ECO:0000256" key="3">
    <source>
        <dbReference type="ARBA" id="ARBA00023163"/>
    </source>
</evidence>
<dbReference type="RefSeq" id="WP_200277164.1">
    <property type="nucleotide sequence ID" value="NZ_CP066802.1"/>
</dbReference>
<evidence type="ECO:0000256" key="1">
    <source>
        <dbReference type="ARBA" id="ARBA00023015"/>
    </source>
</evidence>
<dbReference type="GO" id="GO:0003700">
    <property type="term" value="F:DNA-binding transcription factor activity"/>
    <property type="evidence" value="ECO:0007669"/>
    <property type="project" value="InterPro"/>
</dbReference>
<dbReference type="EMBL" id="CP066802">
    <property type="protein sequence ID" value="QQM67893.1"/>
    <property type="molecule type" value="Genomic_DNA"/>
</dbReference>
<evidence type="ECO:0000313" key="5">
    <source>
        <dbReference type="EMBL" id="QQM67893.1"/>
    </source>
</evidence>
<protein>
    <submittedName>
        <fullName evidence="5">Winged helix-turn-helix transcriptional regulator</fullName>
    </submittedName>
</protein>
<dbReference type="InterPro" id="IPR001845">
    <property type="entry name" value="HTH_ArsR_DNA-bd_dom"/>
</dbReference>
<dbReference type="PANTHER" id="PTHR33154">
    <property type="entry name" value="TRANSCRIPTIONAL REGULATOR, ARSR FAMILY"/>
    <property type="match status" value="1"/>
</dbReference>
<evidence type="ECO:0000259" key="4">
    <source>
        <dbReference type="PROSITE" id="PS50987"/>
    </source>
</evidence>
<evidence type="ECO:0000313" key="6">
    <source>
        <dbReference type="Proteomes" id="UP000595895"/>
    </source>
</evidence>
<reference evidence="5 6" key="1">
    <citation type="submission" date="2020-12" db="EMBL/GenBank/DDBJ databases">
        <authorList>
            <person name="Zhou J."/>
        </authorList>
    </citation>
    <scope>NUCLEOTIDE SEQUENCE [LARGE SCALE GENOMIC DNA]</scope>
    <source>
        <strain evidence="5 6">CCUG 61299</strain>
    </source>
</reference>
<dbReference type="NCBIfam" id="NF033788">
    <property type="entry name" value="HTH_metalloreg"/>
    <property type="match status" value="1"/>
</dbReference>
<dbReference type="InterPro" id="IPR036388">
    <property type="entry name" value="WH-like_DNA-bd_sf"/>
</dbReference>
<keyword evidence="2" id="KW-0238">DNA-binding</keyword>
<dbReference type="InterPro" id="IPR051081">
    <property type="entry name" value="HTH_MetalResp_TranReg"/>
</dbReference>
<dbReference type="SUPFAM" id="SSF46785">
    <property type="entry name" value="Winged helix' DNA-binding domain"/>
    <property type="match status" value="1"/>
</dbReference>
<dbReference type="Gene3D" id="1.10.10.10">
    <property type="entry name" value="Winged helix-like DNA-binding domain superfamily/Winged helix DNA-binding domain"/>
    <property type="match status" value="1"/>
</dbReference>
<dbReference type="PRINTS" id="PR00778">
    <property type="entry name" value="HTHARSR"/>
</dbReference>
<dbReference type="Pfam" id="PF01022">
    <property type="entry name" value="HTH_5"/>
    <property type="match status" value="1"/>
</dbReference>
<dbReference type="KEGG" id="awe:JG540_03205"/>
<keyword evidence="6" id="KW-1185">Reference proteome</keyword>